<dbReference type="AlphaFoldDB" id="A0A2N8L071"/>
<sequence>MRLQLLSDLHLETEAFDPEPAPGADLLILAGDVDSRWDGLRRFRDWPVPVIFVPGNHEYDGRDVDQARLGLQALSAELGFTLLDDSACIRPDAAGRRVRFLGSTRWSDFDTFGPAQRERAMRAASYFQRVMGASRNGASFDAVAVREQGLRCREWLAQQLSQGEVDASEAAAWDATVVVTHFAPSLRSADPRYGKQPGTASFCNDDEALLPGARLWLHGHLHCQNDYRFEHANGATRVICNARGHARKGEPARFDPQMLIEVFSA</sequence>
<proteinExistence type="predicted"/>
<dbReference type="InterPro" id="IPR029052">
    <property type="entry name" value="Metallo-depent_PP-like"/>
</dbReference>
<dbReference type="GO" id="GO:0016787">
    <property type="term" value="F:hydrolase activity"/>
    <property type="evidence" value="ECO:0007669"/>
    <property type="project" value="InterPro"/>
</dbReference>
<comment type="caution">
    <text evidence="2">The sequence shown here is derived from an EMBL/GenBank/DDBJ whole genome shotgun (WGS) entry which is preliminary data.</text>
</comment>
<feature type="domain" description="Calcineurin-like phosphoesterase" evidence="1">
    <location>
        <begin position="19"/>
        <end position="223"/>
    </location>
</feature>
<dbReference type="OrthoDB" id="356681at2"/>
<dbReference type="InterPro" id="IPR004843">
    <property type="entry name" value="Calcineurin-like_PHP"/>
</dbReference>
<dbReference type="PANTHER" id="PTHR37844:SF2">
    <property type="entry name" value="SER_THR PROTEIN PHOSPHATASE SUPERFAMILY (AFU_ORTHOLOGUE AFUA_1G14840)"/>
    <property type="match status" value="1"/>
</dbReference>
<organism evidence="2 3">
    <name type="scientific">Kinneretia aquatilis</name>
    <dbReference type="NCBI Taxonomy" id="2070761"/>
    <lineage>
        <taxon>Bacteria</taxon>
        <taxon>Pseudomonadati</taxon>
        <taxon>Pseudomonadota</taxon>
        <taxon>Betaproteobacteria</taxon>
        <taxon>Burkholderiales</taxon>
        <taxon>Sphaerotilaceae</taxon>
        <taxon>Roseateles</taxon>
    </lineage>
</organism>
<evidence type="ECO:0000313" key="3">
    <source>
        <dbReference type="Proteomes" id="UP000235916"/>
    </source>
</evidence>
<keyword evidence="3" id="KW-1185">Reference proteome</keyword>
<dbReference type="SUPFAM" id="SSF56300">
    <property type="entry name" value="Metallo-dependent phosphatases"/>
    <property type="match status" value="1"/>
</dbReference>
<dbReference type="PANTHER" id="PTHR37844">
    <property type="entry name" value="SER/THR PROTEIN PHOSPHATASE SUPERFAMILY (AFU_ORTHOLOGUE AFUA_1G14840)"/>
    <property type="match status" value="1"/>
</dbReference>
<dbReference type="Pfam" id="PF00149">
    <property type="entry name" value="Metallophos"/>
    <property type="match status" value="1"/>
</dbReference>
<dbReference type="Gene3D" id="3.60.21.10">
    <property type="match status" value="1"/>
</dbReference>
<dbReference type="RefSeq" id="WP_102769037.1">
    <property type="nucleotide sequence ID" value="NZ_POSP01000003.1"/>
</dbReference>
<protein>
    <submittedName>
        <fullName evidence="2">Phosphoesterase</fullName>
    </submittedName>
</protein>
<dbReference type="EMBL" id="POSP01000003">
    <property type="protein sequence ID" value="PND39119.1"/>
    <property type="molecule type" value="Genomic_DNA"/>
</dbReference>
<gene>
    <name evidence="2" type="ORF">C1O66_17360</name>
</gene>
<evidence type="ECO:0000259" key="1">
    <source>
        <dbReference type="Pfam" id="PF00149"/>
    </source>
</evidence>
<accession>A0A2N8L071</accession>
<dbReference type="Proteomes" id="UP000235916">
    <property type="component" value="Unassembled WGS sequence"/>
</dbReference>
<name>A0A2N8L071_9BURK</name>
<evidence type="ECO:0000313" key="2">
    <source>
        <dbReference type="EMBL" id="PND39119.1"/>
    </source>
</evidence>
<reference evidence="2 3" key="1">
    <citation type="submission" date="2018-01" db="EMBL/GenBank/DDBJ databases">
        <title>Draft genome sequence of Paucibacter aquatile CR182 isolated from freshwater of the Nakdong River.</title>
        <authorList>
            <person name="Choi A."/>
            <person name="Chung E.J."/>
        </authorList>
    </citation>
    <scope>NUCLEOTIDE SEQUENCE [LARGE SCALE GENOMIC DNA]</scope>
    <source>
        <strain evidence="2 3">CR182</strain>
    </source>
</reference>